<dbReference type="EMBL" id="VFMJ01000001">
    <property type="protein sequence ID" value="TQI85640.1"/>
    <property type="molecule type" value="Genomic_DNA"/>
</dbReference>
<dbReference type="SMART" id="SM01040">
    <property type="entry name" value="Bro-N"/>
    <property type="match status" value="1"/>
</dbReference>
<organism evidence="2 3">
    <name type="scientific">Serratia marcescens</name>
    <dbReference type="NCBI Taxonomy" id="615"/>
    <lineage>
        <taxon>Bacteria</taxon>
        <taxon>Pseudomonadati</taxon>
        <taxon>Pseudomonadota</taxon>
        <taxon>Gammaproteobacteria</taxon>
        <taxon>Enterobacterales</taxon>
        <taxon>Yersiniaceae</taxon>
        <taxon>Serratia</taxon>
    </lineage>
</organism>
<sequence>MKLQLNNGETRLCANTNRVSMSVTLRETNMNIVAKTDLNFHGVILSPVTEVPGIWLTASQIGYALQYADDKAVQRIYSRHADEFTDNMTGVVNLTTPSGTQATRIFSLRGAHLIAMFARTPVAKEFRRWVLDILDREAARMPENSPLHRYFVKVIIRDNVFGADVELLGKADTFKAIARGLATDLGFEPTGFISRRPATEKMMRKH</sequence>
<dbReference type="Pfam" id="PF02498">
    <property type="entry name" value="Bro-N"/>
    <property type="match status" value="1"/>
</dbReference>
<dbReference type="InterPro" id="IPR003497">
    <property type="entry name" value="BRO_N_domain"/>
</dbReference>
<feature type="domain" description="Bro-N" evidence="1">
    <location>
        <begin position="30"/>
        <end position="143"/>
    </location>
</feature>
<proteinExistence type="predicted"/>
<accession>A0AA46K8C9</accession>
<evidence type="ECO:0000313" key="3">
    <source>
        <dbReference type="Proteomes" id="UP000320710"/>
    </source>
</evidence>
<comment type="caution">
    <text evidence="2">The sequence shown here is derived from an EMBL/GenBank/DDBJ whole genome shotgun (WGS) entry which is preliminary data.</text>
</comment>
<evidence type="ECO:0000313" key="2">
    <source>
        <dbReference type="EMBL" id="TQI85640.1"/>
    </source>
</evidence>
<dbReference type="RefSeq" id="WP_311770109.1">
    <property type="nucleotide sequence ID" value="NZ_VFMJ01000001.1"/>
</dbReference>
<reference evidence="2 3" key="1">
    <citation type="submission" date="2019-06" db="EMBL/GenBank/DDBJ databases">
        <authorList>
            <person name="Deangelis K."/>
            <person name="Huntemann M."/>
            <person name="Clum A."/>
            <person name="Pillay M."/>
            <person name="Palaniappan K."/>
            <person name="Varghese N."/>
            <person name="Mikhailova N."/>
            <person name="Stamatis D."/>
            <person name="Reddy T."/>
            <person name="Daum C."/>
            <person name="Shapiro N."/>
            <person name="Ivanova N."/>
            <person name="Kyrpides N."/>
            <person name="Woyke T."/>
        </authorList>
    </citation>
    <scope>NUCLEOTIDE SEQUENCE [LARGE SCALE GENOMIC DNA]</scope>
    <source>
        <strain evidence="2 3">106R</strain>
    </source>
</reference>
<dbReference type="Proteomes" id="UP000320710">
    <property type="component" value="Unassembled WGS sequence"/>
</dbReference>
<dbReference type="AlphaFoldDB" id="A0AA46K8C9"/>
<gene>
    <name evidence="2" type="ORF">FHU12_3209</name>
</gene>
<dbReference type="PROSITE" id="PS51750">
    <property type="entry name" value="BRO_N"/>
    <property type="match status" value="1"/>
</dbReference>
<evidence type="ECO:0000259" key="1">
    <source>
        <dbReference type="PROSITE" id="PS51750"/>
    </source>
</evidence>
<name>A0AA46K8C9_SERMA</name>
<protein>
    <submittedName>
        <fullName evidence="2">Prophage antirepressor-like protein</fullName>
    </submittedName>
</protein>
<reference evidence="2 3" key="2">
    <citation type="submission" date="2019-07" db="EMBL/GenBank/DDBJ databases">
        <title>Investigation of anaerobic lignin degradation for improved lignocellulosic biofuels.</title>
        <authorList>
            <person name="Deangelis K.PhD."/>
        </authorList>
    </citation>
    <scope>NUCLEOTIDE SEQUENCE [LARGE SCALE GENOMIC DNA]</scope>
    <source>
        <strain evidence="2 3">106R</strain>
    </source>
</reference>